<evidence type="ECO:0000259" key="2">
    <source>
        <dbReference type="Pfam" id="PF14309"/>
    </source>
</evidence>
<dbReference type="PANTHER" id="PTHR31680:SF13">
    <property type="entry name" value="DUF3741-ASSOCIATED SEQUENCE MOTIF PROTEIN-RELATED"/>
    <property type="match status" value="1"/>
</dbReference>
<dbReference type="PANTHER" id="PTHR31680">
    <property type="entry name" value="LONGIFOLIA PROTEIN"/>
    <property type="match status" value="1"/>
</dbReference>
<protein>
    <submittedName>
        <fullName evidence="4">Uncharacterized protein</fullName>
    </submittedName>
</protein>
<feature type="region of interest" description="Disordered" evidence="1">
    <location>
        <begin position="354"/>
        <end position="456"/>
    </location>
</feature>
<feature type="domain" description="DUF3741" evidence="3">
    <location>
        <begin position="223"/>
        <end position="251"/>
    </location>
</feature>
<feature type="domain" description="DUF4378" evidence="2">
    <location>
        <begin position="587"/>
        <end position="631"/>
    </location>
</feature>
<dbReference type="Pfam" id="PF14383">
    <property type="entry name" value="VARLMGL"/>
    <property type="match status" value="1"/>
</dbReference>
<dbReference type="Proteomes" id="UP001206925">
    <property type="component" value="Unassembled WGS sequence"/>
</dbReference>
<feature type="compositionally biased region" description="Basic and acidic residues" evidence="1">
    <location>
        <begin position="61"/>
        <end position="74"/>
    </location>
</feature>
<evidence type="ECO:0000259" key="3">
    <source>
        <dbReference type="Pfam" id="PF14383"/>
    </source>
</evidence>
<reference evidence="4" key="1">
    <citation type="submission" date="2022-06" db="EMBL/GenBank/DDBJ databases">
        <title>Uncovering the hologenomic basis of an extraordinary plant invasion.</title>
        <authorList>
            <person name="Bieker V.C."/>
            <person name="Martin M.D."/>
            <person name="Gilbert T."/>
            <person name="Hodgins K."/>
            <person name="Battlay P."/>
            <person name="Petersen B."/>
            <person name="Wilson J."/>
        </authorList>
    </citation>
    <scope>NUCLEOTIDE SEQUENCE</scope>
    <source>
        <strain evidence="4">AA19_3_7</strain>
        <tissue evidence="4">Leaf</tissue>
    </source>
</reference>
<dbReference type="InterPro" id="IPR025486">
    <property type="entry name" value="DUF4378"/>
</dbReference>
<feature type="region of interest" description="Disordered" evidence="1">
    <location>
        <begin position="249"/>
        <end position="283"/>
    </location>
</feature>
<feature type="compositionally biased region" description="Polar residues" evidence="1">
    <location>
        <begin position="265"/>
        <end position="275"/>
    </location>
</feature>
<evidence type="ECO:0000256" key="1">
    <source>
        <dbReference type="SAM" id="MobiDB-lite"/>
    </source>
</evidence>
<proteinExistence type="predicted"/>
<accession>A0AAD5G9F5</accession>
<dbReference type="EMBL" id="JAMZMK010010262">
    <property type="protein sequence ID" value="KAI7732296.1"/>
    <property type="molecule type" value="Genomic_DNA"/>
</dbReference>
<organism evidence="4 5">
    <name type="scientific">Ambrosia artemisiifolia</name>
    <name type="common">Common ragweed</name>
    <dbReference type="NCBI Taxonomy" id="4212"/>
    <lineage>
        <taxon>Eukaryota</taxon>
        <taxon>Viridiplantae</taxon>
        <taxon>Streptophyta</taxon>
        <taxon>Embryophyta</taxon>
        <taxon>Tracheophyta</taxon>
        <taxon>Spermatophyta</taxon>
        <taxon>Magnoliopsida</taxon>
        <taxon>eudicotyledons</taxon>
        <taxon>Gunneridae</taxon>
        <taxon>Pentapetalae</taxon>
        <taxon>asterids</taxon>
        <taxon>campanulids</taxon>
        <taxon>Asterales</taxon>
        <taxon>Asteraceae</taxon>
        <taxon>Asteroideae</taxon>
        <taxon>Heliantheae alliance</taxon>
        <taxon>Heliantheae</taxon>
        <taxon>Ambrosia</taxon>
    </lineage>
</organism>
<name>A0AAD5G9F5_AMBAR</name>
<dbReference type="GO" id="GO:0051513">
    <property type="term" value="P:regulation of monopolar cell growth"/>
    <property type="evidence" value="ECO:0007669"/>
    <property type="project" value="InterPro"/>
</dbReference>
<evidence type="ECO:0000313" key="4">
    <source>
        <dbReference type="EMBL" id="KAI7732296.1"/>
    </source>
</evidence>
<keyword evidence="5" id="KW-1185">Reference proteome</keyword>
<dbReference type="AlphaFoldDB" id="A0AAD5G9F5"/>
<evidence type="ECO:0000313" key="5">
    <source>
        <dbReference type="Proteomes" id="UP001206925"/>
    </source>
</evidence>
<feature type="region of interest" description="Disordered" evidence="1">
    <location>
        <begin position="40"/>
        <end position="74"/>
    </location>
</feature>
<dbReference type="InterPro" id="IPR033334">
    <property type="entry name" value="LNG1/2"/>
</dbReference>
<gene>
    <name evidence="4" type="ORF">M8C21_028009</name>
</gene>
<feature type="compositionally biased region" description="Polar residues" evidence="1">
    <location>
        <begin position="428"/>
        <end position="447"/>
    </location>
</feature>
<comment type="caution">
    <text evidence="4">The sequence shown here is derived from an EMBL/GenBank/DDBJ whole genome shotgun (WGS) entry which is preliminary data.</text>
</comment>
<dbReference type="InterPro" id="IPR032795">
    <property type="entry name" value="DUF3741-assoc"/>
</dbReference>
<dbReference type="Pfam" id="PF14309">
    <property type="entry name" value="DUF4378"/>
    <property type="match status" value="1"/>
</dbReference>
<sequence>MAANYLHSLADENPDLQKQIGCVQGVFQIFNRHHFVSPRRIVGPRPKRGHSGGLLFNNGTPERDSSVEKHRLSTESSKDSFISWSPSSPFSNVDYNIDNHQNVDHRSVVKDLMYREARELAYDTLLEQDSNIWYGDEPRELSRSKSCQFKDGFSFSLSKDYPRFSYDGEETDILSIKTYSKITNRRLSLDSSEQSIRTLNSVSLVPNKPSNLSRNPKVNVEVDTDKDLSQTRPPSVVAKLMGLETFPLSKSSKSSDDRGLVIKTPNITKGTSREPTSPCWKNVDAKPISKVPIEAAPWKQRDGARAMTSSTKIRVPVANVYSEVDKRLKNLEFAESGKDLRALKQILEAMQAVEAKSTDHSNQQMTSSESKESDTSNESHIVIMKPAKKGFTNDKTGKVLINESTRGERRSRPSIPRTDSGKPRKQSTKQQPESRTRRQSPNSTPEKSTMHVKVDDIPNSANNIVKDQHGIQSNTTMSFKITREKLKRVEHLVEKLKSLNSSHNESPPTDYIASLCENTNPNNTYISQILLSSGLLLRDVNSFEFHLSGYPINPELFAVLEHTKFKIEQQQLFQVQRKRDECGTANEDDDLNNILVEDMSKKSGNWNGFYGERQVIGMEVERLIFRDLVNEVVMSW</sequence>